<dbReference type="KEGG" id="spt:SPA4385"/>
<dbReference type="RefSeq" id="WP_000073959.1">
    <property type="nucleotide sequence ID" value="NC_006511.1"/>
</dbReference>
<dbReference type="PANTHER" id="PTHR36966:SF1">
    <property type="entry name" value="REP-ASSOCIATED TYROSINE TRANSPOSASE"/>
    <property type="match status" value="1"/>
</dbReference>
<reference evidence="6" key="3">
    <citation type="submission" date="2018-07" db="EMBL/GenBank/DDBJ databases">
        <authorList>
            <consortium name="NCBI Pathogen Detection Project"/>
        </authorList>
    </citation>
    <scope>NUCLEOTIDE SEQUENCE</scope>
    <source>
        <strain evidence="6">ATCC 9150</strain>
    </source>
</reference>
<evidence type="ECO:0000256" key="2">
    <source>
        <dbReference type="ARBA" id="ARBA00023125"/>
    </source>
</evidence>
<dbReference type="NCBIfam" id="NF047646">
    <property type="entry name" value="REP_Tyr_transpos"/>
    <property type="match status" value="1"/>
</dbReference>
<evidence type="ECO:0000313" key="6">
    <source>
        <dbReference type="EMBL" id="HAE6985458.1"/>
    </source>
</evidence>
<proteinExistence type="inferred from homology"/>
<protein>
    <submittedName>
        <fullName evidence="6">Transposase</fullName>
    </submittedName>
</protein>
<dbReference type="InterPro" id="IPR052715">
    <property type="entry name" value="RAYT_transposase"/>
</dbReference>
<evidence type="ECO:0000313" key="7">
    <source>
        <dbReference type="Proteomes" id="UP000008185"/>
    </source>
</evidence>
<dbReference type="PANTHER" id="PTHR36966">
    <property type="entry name" value="REP-ASSOCIATED TYROSINE TRANSPOSASE"/>
    <property type="match status" value="1"/>
</dbReference>
<dbReference type="GO" id="GO:0043565">
    <property type="term" value="F:sequence-specific DNA binding"/>
    <property type="evidence" value="ECO:0007669"/>
    <property type="project" value="TreeGrafter"/>
</dbReference>
<gene>
    <name evidence="5" type="primary">yafM</name>
    <name evidence="5" type="ordered locus">SPA4385</name>
    <name evidence="6" type="ORF">GNB70_001061</name>
</gene>
<keyword evidence="2" id="KW-0238">DNA-binding</keyword>
<dbReference type="FunFam" id="3.30.70.1290:FF:000001">
    <property type="entry name" value="REP-associated tyrosine transposase"/>
    <property type="match status" value="1"/>
</dbReference>
<accession>A0A0H2WV82</accession>
<dbReference type="EMBL" id="CP000026">
    <property type="protein sequence ID" value="AAV80108.1"/>
    <property type="molecule type" value="Genomic_DNA"/>
</dbReference>
<evidence type="ECO:0000259" key="4">
    <source>
        <dbReference type="SMART" id="SM01321"/>
    </source>
</evidence>
<dbReference type="Proteomes" id="UP000008185">
    <property type="component" value="Chromosome"/>
</dbReference>
<organism evidence="5 7">
    <name type="scientific">Salmonella paratyphi A (strain ATCC 9150 / SARB42)</name>
    <dbReference type="NCBI Taxonomy" id="295319"/>
    <lineage>
        <taxon>Bacteria</taxon>
        <taxon>Pseudomonadati</taxon>
        <taxon>Pseudomonadota</taxon>
        <taxon>Gammaproteobacteria</taxon>
        <taxon>Enterobacterales</taxon>
        <taxon>Enterobacteriaceae</taxon>
        <taxon>Salmonella</taxon>
    </lineage>
</organism>
<dbReference type="AlphaFoldDB" id="A0A0H2WV82"/>
<comment type="similarity">
    <text evidence="3">Belongs to the transposase 17 family. RAYT subfamily.</text>
</comment>
<dbReference type="InterPro" id="IPR036515">
    <property type="entry name" value="Transposase_17_sf"/>
</dbReference>
<evidence type="ECO:0000313" key="5">
    <source>
        <dbReference type="EMBL" id="AAV80108.1"/>
    </source>
</evidence>
<dbReference type="Gene3D" id="3.30.70.1290">
    <property type="entry name" value="Transposase IS200-like"/>
    <property type="match status" value="1"/>
</dbReference>
<dbReference type="GO" id="GO:0004803">
    <property type="term" value="F:transposase activity"/>
    <property type="evidence" value="ECO:0007669"/>
    <property type="project" value="InterPro"/>
</dbReference>
<reference evidence="6" key="2">
    <citation type="journal article" date="2018" name="Genome Biol.">
        <title>SKESA: strategic k-mer extension for scrupulous assemblies.</title>
        <authorList>
            <person name="Souvorov A."/>
            <person name="Agarwala R."/>
            <person name="Lipman D.J."/>
        </authorList>
    </citation>
    <scope>NUCLEOTIDE SEQUENCE</scope>
    <source>
        <strain evidence="6">ATCC 9150</strain>
    </source>
</reference>
<evidence type="ECO:0000256" key="1">
    <source>
        <dbReference type="ARBA" id="ARBA00022578"/>
    </source>
</evidence>
<dbReference type="InterPro" id="IPR002686">
    <property type="entry name" value="Transposase_17"/>
</dbReference>
<feature type="domain" description="Transposase IS200-like" evidence="4">
    <location>
        <begin position="9"/>
        <end position="119"/>
    </location>
</feature>
<dbReference type="HOGENOM" id="CLU_068226_6_0_6"/>
<reference evidence="5 7" key="1">
    <citation type="journal article" date="2004" name="Nat. Genet.">
        <title>Comparison of genome degradation in Paratyphi A and Typhi, human-restricted serovars of Salmonella enterica that cause typhoid.</title>
        <authorList>
            <person name="McClelland M."/>
            <person name="Sanderson K.E."/>
            <person name="Clifton S.W."/>
            <person name="Latreille P."/>
            <person name="Porwollik S."/>
            <person name="Sabo A."/>
            <person name="Meyer R."/>
            <person name="Bieri T."/>
            <person name="Ozersky P."/>
            <person name="McLellan M."/>
            <person name="Harkins C.R."/>
            <person name="Wang C."/>
            <person name="Nguyen C."/>
            <person name="Berghoff A."/>
            <person name="Elliott G."/>
            <person name="Kohlberg S."/>
            <person name="Strong C."/>
            <person name="Du F."/>
            <person name="Carter J."/>
            <person name="Kremizki C."/>
            <person name="Layman D."/>
            <person name="Leonard S."/>
            <person name="Sun H."/>
            <person name="Fulton L."/>
            <person name="Nash W."/>
            <person name="Miner T."/>
            <person name="Minx P."/>
            <person name="Delehaunty K."/>
            <person name="Fronick C."/>
            <person name="Magrini V."/>
            <person name="Nhan M."/>
            <person name="Warren W."/>
            <person name="Florea L."/>
            <person name="Spieth J."/>
            <person name="Wilson R.K."/>
        </authorList>
    </citation>
    <scope>NUCLEOTIDE SEQUENCE [LARGE SCALE GENOMIC DNA]</scope>
    <source>
        <strain evidence="5">ATCC 9150</strain>
        <strain evidence="7">ATCC 9150 / SARB42</strain>
    </source>
</reference>
<keyword evidence="1" id="KW-0815">Transposition</keyword>
<dbReference type="EMBL" id="DAASTS010000004">
    <property type="protein sequence ID" value="HAE6985458.1"/>
    <property type="molecule type" value="Genomic_DNA"/>
</dbReference>
<dbReference type="SUPFAM" id="SSF143422">
    <property type="entry name" value="Transposase IS200-like"/>
    <property type="match status" value="1"/>
</dbReference>
<dbReference type="SMART" id="SM01321">
    <property type="entry name" value="Y1_Tnp"/>
    <property type="match status" value="1"/>
</dbReference>
<name>A0A0H2WV82_SALPA</name>
<evidence type="ECO:0000256" key="3">
    <source>
        <dbReference type="ARBA" id="ARBA00061320"/>
    </source>
</evidence>
<sequence length="163" mass="20072">MSNYRRYYINGGTWFFTVNLKNRKSDLLVRQIAELRSAIRRVKNTKPFQIDAFVVLPEHLHCIWTLPENDCDFSSRWRELKKLFTKSIMRHDVWQPRFWEHTIRDEKDFRRHVDYLYFNPVKHGWVRRVQDWPFSTFHRDVRNGVYPVDWAGEVRDLDAGEWR</sequence>
<dbReference type="GO" id="GO:0006313">
    <property type="term" value="P:DNA transposition"/>
    <property type="evidence" value="ECO:0007669"/>
    <property type="project" value="InterPro"/>
</dbReference>